<evidence type="ECO:0000313" key="1">
    <source>
        <dbReference type="EMBL" id="CAG8643337.1"/>
    </source>
</evidence>
<dbReference type="EMBL" id="CAJVPV010009614">
    <property type="protein sequence ID" value="CAG8643337.1"/>
    <property type="molecule type" value="Genomic_DNA"/>
</dbReference>
<proteinExistence type="predicted"/>
<dbReference type="AlphaFoldDB" id="A0A9N9H2X0"/>
<comment type="caution">
    <text evidence="1">The sequence shown here is derived from an EMBL/GenBank/DDBJ whole genome shotgun (WGS) entry which is preliminary data.</text>
</comment>
<protein>
    <submittedName>
        <fullName evidence="1">17784_t:CDS:1</fullName>
    </submittedName>
</protein>
<organism evidence="1 2">
    <name type="scientific">Acaulospora morrowiae</name>
    <dbReference type="NCBI Taxonomy" id="94023"/>
    <lineage>
        <taxon>Eukaryota</taxon>
        <taxon>Fungi</taxon>
        <taxon>Fungi incertae sedis</taxon>
        <taxon>Mucoromycota</taxon>
        <taxon>Glomeromycotina</taxon>
        <taxon>Glomeromycetes</taxon>
        <taxon>Diversisporales</taxon>
        <taxon>Acaulosporaceae</taxon>
        <taxon>Acaulospora</taxon>
    </lineage>
</organism>
<name>A0A9N9H2X0_9GLOM</name>
<gene>
    <name evidence="1" type="ORF">AMORRO_LOCUS9620</name>
</gene>
<keyword evidence="2" id="KW-1185">Reference proteome</keyword>
<sequence>MAKKVTRNISKTRPEEDEEIKLDLISIENELLRESTNEWKVGTINVSRRLRQYQIEVLKKAKSNGLKWSDLYDMLALSSVIVLSSPCPYPAYIFTHHEWQMITRENSYTTVDPVLPMEVLFSLQNVSTDSLEGKASFLSLGDFEISRVVF</sequence>
<dbReference type="Proteomes" id="UP000789342">
    <property type="component" value="Unassembled WGS sequence"/>
</dbReference>
<reference evidence="1" key="1">
    <citation type="submission" date="2021-06" db="EMBL/GenBank/DDBJ databases">
        <authorList>
            <person name="Kallberg Y."/>
            <person name="Tangrot J."/>
            <person name="Rosling A."/>
        </authorList>
    </citation>
    <scope>NUCLEOTIDE SEQUENCE</scope>
    <source>
        <strain evidence="1">CL551</strain>
    </source>
</reference>
<dbReference type="OrthoDB" id="2442342at2759"/>
<evidence type="ECO:0000313" key="2">
    <source>
        <dbReference type="Proteomes" id="UP000789342"/>
    </source>
</evidence>
<accession>A0A9N9H2X0</accession>